<reference evidence="3" key="2">
    <citation type="journal article" date="2018" name="Plant J.">
        <title>The Sorghum bicolor reference genome: improved assembly, gene annotations, a transcriptome atlas, and signatures of genome organization.</title>
        <authorList>
            <person name="McCormick R.F."/>
            <person name="Truong S.K."/>
            <person name="Sreedasyam A."/>
            <person name="Jenkins J."/>
            <person name="Shu S."/>
            <person name="Sims D."/>
            <person name="Kennedy M."/>
            <person name="Amirebrahimi M."/>
            <person name="Weers B.D."/>
            <person name="McKinley B."/>
            <person name="Mattison A."/>
            <person name="Morishige D.T."/>
            <person name="Grimwood J."/>
            <person name="Schmutz J."/>
            <person name="Mullet J.E."/>
        </authorList>
    </citation>
    <scope>NUCLEOTIDE SEQUENCE [LARGE SCALE GENOMIC DNA]</scope>
    <source>
        <strain evidence="3">cv. BTx623</strain>
    </source>
</reference>
<organism evidence="2 3">
    <name type="scientific">Sorghum bicolor</name>
    <name type="common">Sorghum</name>
    <name type="synonym">Sorghum vulgare</name>
    <dbReference type="NCBI Taxonomy" id="4558"/>
    <lineage>
        <taxon>Eukaryota</taxon>
        <taxon>Viridiplantae</taxon>
        <taxon>Streptophyta</taxon>
        <taxon>Embryophyta</taxon>
        <taxon>Tracheophyta</taxon>
        <taxon>Spermatophyta</taxon>
        <taxon>Magnoliopsida</taxon>
        <taxon>Liliopsida</taxon>
        <taxon>Poales</taxon>
        <taxon>Poaceae</taxon>
        <taxon>PACMAD clade</taxon>
        <taxon>Panicoideae</taxon>
        <taxon>Andropogonodae</taxon>
        <taxon>Andropogoneae</taxon>
        <taxon>Sorghinae</taxon>
        <taxon>Sorghum</taxon>
    </lineage>
</organism>
<dbReference type="InParanoid" id="A0A1W0W644"/>
<feature type="region of interest" description="Disordered" evidence="1">
    <location>
        <begin position="1"/>
        <end position="23"/>
    </location>
</feature>
<protein>
    <submittedName>
        <fullName evidence="2">Uncharacterized protein</fullName>
    </submittedName>
</protein>
<evidence type="ECO:0000313" key="3">
    <source>
        <dbReference type="Proteomes" id="UP000000768"/>
    </source>
</evidence>
<feature type="compositionally biased region" description="Basic and acidic residues" evidence="1">
    <location>
        <begin position="332"/>
        <end position="341"/>
    </location>
</feature>
<dbReference type="GO" id="GO:0005634">
    <property type="term" value="C:nucleus"/>
    <property type="evidence" value="ECO:0000318"/>
    <property type="project" value="GO_Central"/>
</dbReference>
<reference evidence="2 3" key="1">
    <citation type="journal article" date="2009" name="Nature">
        <title>The Sorghum bicolor genome and the diversification of grasses.</title>
        <authorList>
            <person name="Paterson A.H."/>
            <person name="Bowers J.E."/>
            <person name="Bruggmann R."/>
            <person name="Dubchak I."/>
            <person name="Grimwood J."/>
            <person name="Gundlach H."/>
            <person name="Haberer G."/>
            <person name="Hellsten U."/>
            <person name="Mitros T."/>
            <person name="Poliakov A."/>
            <person name="Schmutz J."/>
            <person name="Spannagl M."/>
            <person name="Tang H."/>
            <person name="Wang X."/>
            <person name="Wicker T."/>
            <person name="Bharti A.K."/>
            <person name="Chapman J."/>
            <person name="Feltus F.A."/>
            <person name="Gowik U."/>
            <person name="Grigoriev I.V."/>
            <person name="Lyons E."/>
            <person name="Maher C.A."/>
            <person name="Martis M."/>
            <person name="Narechania A."/>
            <person name="Otillar R.P."/>
            <person name="Penning B.W."/>
            <person name="Salamov A.A."/>
            <person name="Wang Y."/>
            <person name="Zhang L."/>
            <person name="Carpita N.C."/>
            <person name="Freeling M."/>
            <person name="Gingle A.R."/>
            <person name="Hash C.T."/>
            <person name="Keller B."/>
            <person name="Klein P."/>
            <person name="Kresovich S."/>
            <person name="McCann M.C."/>
            <person name="Ming R."/>
            <person name="Peterson D.G."/>
            <person name="Mehboob-ur-Rahman"/>
            <person name="Ware D."/>
            <person name="Westhoff P."/>
            <person name="Mayer K.F."/>
            <person name="Messing J."/>
            <person name="Rokhsar D.S."/>
        </authorList>
    </citation>
    <scope>NUCLEOTIDE SEQUENCE [LARGE SCALE GENOMIC DNA]</scope>
    <source>
        <strain evidence="3">cv. BTx623</strain>
    </source>
</reference>
<feature type="non-terminal residue" evidence="2">
    <location>
        <position position="341"/>
    </location>
</feature>
<dbReference type="EMBL" id="CM000761">
    <property type="protein sequence ID" value="OQU89821.1"/>
    <property type="molecule type" value="Genomic_DNA"/>
</dbReference>
<dbReference type="OMA" id="NNYAHGW"/>
<evidence type="ECO:0000256" key="1">
    <source>
        <dbReference type="SAM" id="MobiDB-lite"/>
    </source>
</evidence>
<keyword evidence="3" id="KW-1185">Reference proteome</keyword>
<proteinExistence type="predicted"/>
<dbReference type="Gramene" id="OQU89821">
    <property type="protein sequence ID" value="OQU89821"/>
    <property type="gene ID" value="SORBI_3002G277500"/>
</dbReference>
<dbReference type="AlphaFoldDB" id="A0A1W0W644"/>
<feature type="region of interest" description="Disordered" evidence="1">
    <location>
        <begin position="299"/>
        <end position="341"/>
    </location>
</feature>
<dbReference type="Proteomes" id="UP000000768">
    <property type="component" value="Chromosome 2"/>
</dbReference>
<gene>
    <name evidence="2" type="ORF">SORBI_3002G277500</name>
</gene>
<accession>A0A1W0W644</accession>
<name>A0A1W0W644_SORBI</name>
<evidence type="ECO:0000313" key="2">
    <source>
        <dbReference type="EMBL" id="OQU89821.1"/>
    </source>
</evidence>
<sequence>MAHQGEQGGNMARPSNLSAHFTPSFPTPAIIGAQASQALFQENQWEASIVARAPQLGHGHPNAADTLVPPPAAVAPQTFQFQPESQRPHWTMPQAAVPNAMPFQHFSGKAAAVQPPLHGNELAARVAAINTLPYQPFQPNNNYAHGWFQAQPVPPPPPQAPPAPRYAAALQSHPHVDSGYHLLPPPPQDAHILQRPMLAWAPPPPPVQQRPGSAQAQAPRVTGKLTFEEFLWEAGILDKQTVSKIIVDEVAEDMLGDGQAERGARFVTLKDVLVALGAVSPSGAGLSTHQVRRPVQEEALGAGAGATGGGGRRHQAAAAEARERRSRRMAKRKEAAAKHAA</sequence>